<feature type="domain" description="DUF11" evidence="3">
    <location>
        <begin position="1575"/>
        <end position="1697"/>
    </location>
</feature>
<dbReference type="PANTHER" id="PTHR34819">
    <property type="entry name" value="LARGE CYSTEINE-RICH PERIPLASMIC PROTEIN OMCB"/>
    <property type="match status" value="1"/>
</dbReference>
<feature type="region of interest" description="Disordered" evidence="1">
    <location>
        <begin position="759"/>
        <end position="781"/>
    </location>
</feature>
<feature type="compositionally biased region" description="Polar residues" evidence="1">
    <location>
        <begin position="1688"/>
        <end position="1700"/>
    </location>
</feature>
<feature type="domain" description="DUF11" evidence="3">
    <location>
        <begin position="2100"/>
        <end position="2221"/>
    </location>
</feature>
<accession>A0ABS7GBL4</accession>
<feature type="compositionally biased region" description="Polar residues" evidence="1">
    <location>
        <begin position="1280"/>
        <end position="1289"/>
    </location>
</feature>
<sequence>MKFAFLLILCGLFTTVKSYAEGSKDLYPAGALGGRACLVSTGATKTGWTLTNRGVHYAYVRAGETIAAASSAQGIASGQIIFTAPDGTVYSSSTGSTTTGHIANRTQELQGPWVGYTPYTRVAGAGQTGLWKVELLSTQPSTSIVEGSGANWQANAAWTQHTASSAICAWDVAVRNAGNTIVRGRVYTNVLNMFVQYGDYRGKLFVMTKDGYVFAINNNGSNGLGFVGFVNNRGLTRTGADSDAPLYKSVAGTNLGSNVFTWDPRADDGAISITHKMFYNVPDESMPATAPMPGNKSTWLNMPKVAPTVSDINVDGVEGTAGQVSSKGAYIKFNASTIGTFRISLTGSGSFVPRKLTGTAVAGANSIFWDGRDGAGNRPSLGTANIAANIQLQGSEIHFPFIDVEDNFNGLIIEQLADDNVTVESDIVYWADSSFALNGFESNPLINGNEGNGISSNTNGHRWGSNFGNDRTMDTWTYILGEAVTKNTSLNIVVADLSVENVAPATSATQVTEGDQVTYTVTVMNHGPSGVTGAPFAIKVPTGFTIANVSAVTYNTTNVTVNSPALDASGNYSALLDMPNGATITFTFTGTATNALIGQPINIETSIMRPKDVTDPDATNPDANVPPTDPHVECRNGGATENCNNIKYNSVVGVVAGANLAVTKTTTATSVIPGNTVNYTFTVRNVGGVNATNVRVIDNAPTGTTISAWTAAFTTGTGTLPATTGTGNIDQTISTLTAGAVVTYTVTVSVPSGFTGTLQNTASASSPDDHSPANNTSTTSAIPAVPQADIQVQKTTTNAYYAEGQPVTYTVTVMNNGPSTARNVVVVDNAPANTVISDWSVTATPGSVLLPATSGTGNLNQTIAELPNGGVLTYTIRLHTTSGYNGTIANTASASADETDPTPANNSVTTTPIGPDPRADMAITKSTTATAFTPGEDVTYNITITNNGPGVADSVYITDVAPTGTVIKSWTATSPSAGLPAFNLSGTGDINETISRLPGGAYVDYVVVVSTPANFTGTLSNTATVGSLSTDNDITNNTATTTPISSSPEADMSVVVNTGVTTYTPGETITYTITVTNNGPSDASSVNILDNAPSGTTIQSWTATTATPGVSLPATTGSGNINQTIPVIPANGVVTYTVVVSVPSGQTGTLTNTATVSSPVTDNVPANNSGSSTLTAAPKANLAVAKSTTATSFAPGEDVTYTFTVTNNGPSNAVNVVVSDNAPAGTTISSWTAATTTGTFTLPATSGTGNINQTIASLPNGAVATYTVVVATPSSFTGSLSNSASVTSDVTDETPGNNTSTTTAITPTPRADIAVAKTTTATTFAPGEDVVYTFTVTNNGPSNAANVVVTDNAPTGTIIRSWTAATTAGTFTLPATSGTGNINQTIASLPNGAVATYTVVVATPSSFTGNLSNTASATTSSANDNIPGNNTSTTTGITPSPKADIRVVKTTSATTFAPGEDVTYTITITNNGPSNAANVVVTDNAPTGTTIRSWTAATTTGTFTLPATSGTGNINQTIASLPNGAVATYTVVVATPADFTGNLSNSASATSDATDETPGNNTSTTAGITPSPKADIRVVKTTTATTFAPGEDVTYTIAITNNGPSNAANVVVTDNAPTGTTIRSWTAAATTGTFTLPATSGTGNINQTIASLPNGAVATYTVVVATPADFTGNLSNSASATSDATDETPGNNTSTTTGITPSPKADIRVVKTTTATTFAPGEDVTYTITITNNGPSNAANVVVTDNAPTGTTIRSWTAAATTGTFTLPATSGTGNINQTIASLPNDAVATYTVVVATPADFTGNLSNSASASSDATDETPGNNTSTTTGITASPKADIRVVKTTTATTFAPGEDVTYTITITNNGPSNAANVVVTDNAPTGTTIRSWTAAATTGTFTLPATSGTGNINQTIASLPNGAVATYTVVVATPSSFTGNLSNSASANSGDATDETPGNNTSTTTGITPSRKADIAITKSTAATTFAPGEDVTYTITITNNGPSDAANVVVTDNAPTGTTIKSWTAATTAGTFTLPATSGTGNINQIIANLPNGAIATYTVVVATPSSFTGSLSNSASASSDATDDTPGNNSSTTTGILPSPIADIAVTKSTTATTYVPGKELVYIITVTNNGPSDAPAVNITDAAPAGTTITSWTAAVTTGTVTLPANSGTGNINQTIATLPNGAIVTYTVTLRVAASRTGNLSNTATATTTATDNTPGNNSSSTPGITETREVDLSVVKTTTDATITTYIPGSAINYTITVTNNGSSDARNVTIRDIAPAGTMIRSWSAASVAGNVPLVQLNGAGGLDEVLNILPAGGAVRYDLILDVPANFKGNITNTAVTGSDVTDVTPANNTSTTTPLTPVYRADIAVNKTLVNPAQTTFKPGDEVFYYITIENHGPSDAVDVNIQDTAPAGTNIFYWGVNILNGTVSLPNRNGNTDINETVALLPAGAVIRYQVGVKVHNDHTGNLTNTATVTTTTTDAVPGNNTSTSPVLTDASSADVVITKAQKTATQTSATAGRILEYVITVTNAGPDAAAKVNVKDVAPAGTTIHDWTTEIVSGTPALRDANGTGDLDAEITLLPTGAVVLYHVNVLIPQDYTGTSISNTATATSITADPVTTNNSVTTPAIPVVTNADLSVSKTTTAQYYIPGRTVDYTIDVVNNGPSAARSVNISDIAPAGTTISAWTATVTNGSVTLPANSGTGNLNQTITILPSAAEIRYVVTVAIPAAFSGDITNTATVSSTTADDIPGNNTSTTATLTPQQTADLEVSKQLKDPSQQHFIAGQDVVYVITVKNNGPAPATKVNIKDIAPAGTTISAWTATVINGTVALPGTSGTGNLNETIELMPDQSVVAYEVTVTTPDDFQGALINVADVSSETSDPAPECAGCTAPAVAAEPLPVADTDDYGDVRANNPVTIPVLVNDKPGKSSAPLDPSSIEIVQQPAHGTLIVNPDGTIVYTPEEGYFGSDSFTYRVKDQQGSWSNVATVNMNVTPDEVEVPNVITPNGDGVNDKLVIKGLNKFVQNEIVIYNRWNNVLYRKQNYQGEWDGQGLRAGTYYYTLKGLDANGQWHTYNGYIMLLLQ</sequence>
<feature type="domain" description="DUF11" evidence="3">
    <location>
        <begin position="1182"/>
        <end position="1303"/>
    </location>
</feature>
<feature type="domain" description="DUF11" evidence="3">
    <location>
        <begin position="2506"/>
        <end position="2623"/>
    </location>
</feature>
<feature type="domain" description="DUF11" evidence="3">
    <location>
        <begin position="1837"/>
        <end position="1960"/>
    </location>
</feature>
<feature type="region of interest" description="Disordered" evidence="1">
    <location>
        <begin position="1280"/>
        <end position="1304"/>
    </location>
</feature>
<feature type="signal peptide" evidence="2">
    <location>
        <begin position="1"/>
        <end position="20"/>
    </location>
</feature>
<feature type="domain" description="DUF11" evidence="3">
    <location>
        <begin position="1969"/>
        <end position="2091"/>
    </location>
</feature>
<dbReference type="NCBIfam" id="TIGR04131">
    <property type="entry name" value="Bac_Flav_CTERM"/>
    <property type="match status" value="1"/>
</dbReference>
<feature type="domain" description="DUF11" evidence="3">
    <location>
        <begin position="1312"/>
        <end position="1435"/>
    </location>
</feature>
<dbReference type="InterPro" id="IPR026341">
    <property type="entry name" value="T9SS_type_B"/>
</dbReference>
<dbReference type="NCBIfam" id="TIGR01451">
    <property type="entry name" value="B_ant_repeat"/>
    <property type="match status" value="17"/>
</dbReference>
<dbReference type="Pfam" id="PF13585">
    <property type="entry name" value="CHU_C"/>
    <property type="match status" value="1"/>
</dbReference>
<feature type="domain" description="DUF11" evidence="3">
    <location>
        <begin position="496"/>
        <end position="624"/>
    </location>
</feature>
<dbReference type="RefSeq" id="WP_220249734.1">
    <property type="nucleotide sequence ID" value="NZ_JAICCF010000002.1"/>
</dbReference>
<evidence type="ECO:0000313" key="4">
    <source>
        <dbReference type="EMBL" id="MBW8684515.1"/>
    </source>
</evidence>
<feature type="domain" description="DUF11" evidence="3">
    <location>
        <begin position="2231"/>
        <end position="2356"/>
    </location>
</feature>
<feature type="domain" description="DUF11" evidence="3">
    <location>
        <begin position="2365"/>
        <end position="2489"/>
    </location>
</feature>
<feature type="compositionally biased region" description="Polar residues" evidence="1">
    <location>
        <begin position="1424"/>
        <end position="1438"/>
    </location>
</feature>
<feature type="domain" description="DUF11" evidence="3">
    <location>
        <begin position="1051"/>
        <end position="1174"/>
    </location>
</feature>
<dbReference type="Pfam" id="PF17963">
    <property type="entry name" value="Big_9"/>
    <property type="match status" value="1"/>
</dbReference>
<dbReference type="PANTHER" id="PTHR34819:SF3">
    <property type="entry name" value="CELL SURFACE PROTEIN"/>
    <property type="match status" value="1"/>
</dbReference>
<feature type="region of interest" description="Disordered" evidence="1">
    <location>
        <begin position="1933"/>
        <end position="1963"/>
    </location>
</feature>
<feature type="compositionally biased region" description="Polar residues" evidence="1">
    <location>
        <begin position="1951"/>
        <end position="1963"/>
    </location>
</feature>
<dbReference type="Proteomes" id="UP000812961">
    <property type="component" value="Unassembled WGS sequence"/>
</dbReference>
<proteinExistence type="predicted"/>
<organism evidence="4 5">
    <name type="scientific">Chitinophaga rhizophila</name>
    <dbReference type="NCBI Taxonomy" id="2866212"/>
    <lineage>
        <taxon>Bacteria</taxon>
        <taxon>Pseudomonadati</taxon>
        <taxon>Bacteroidota</taxon>
        <taxon>Chitinophagia</taxon>
        <taxon>Chitinophagales</taxon>
        <taxon>Chitinophagaceae</taxon>
        <taxon>Chitinophaga</taxon>
    </lineage>
</organism>
<dbReference type="InterPro" id="IPR051172">
    <property type="entry name" value="Chlamydia_OmcB"/>
</dbReference>
<feature type="region of interest" description="Disordered" evidence="1">
    <location>
        <begin position="893"/>
        <end position="919"/>
    </location>
</feature>
<feature type="compositionally biased region" description="Polar residues" evidence="1">
    <location>
        <begin position="893"/>
        <end position="912"/>
    </location>
</feature>
<gene>
    <name evidence="4" type="ORF">K1Y79_09240</name>
</gene>
<feature type="compositionally biased region" description="Low complexity" evidence="1">
    <location>
        <begin position="1293"/>
        <end position="1304"/>
    </location>
</feature>
<evidence type="ECO:0000256" key="2">
    <source>
        <dbReference type="SAM" id="SignalP"/>
    </source>
</evidence>
<comment type="caution">
    <text evidence="4">The sequence shown here is derived from an EMBL/GenBank/DDBJ whole genome shotgun (WGS) entry which is preliminary data.</text>
</comment>
<dbReference type="InterPro" id="IPR047589">
    <property type="entry name" value="DUF11_rpt"/>
</dbReference>
<feature type="compositionally biased region" description="Polar residues" evidence="1">
    <location>
        <begin position="1819"/>
        <end position="1831"/>
    </location>
</feature>
<feature type="domain" description="DUF11" evidence="3">
    <location>
        <begin position="1706"/>
        <end position="1828"/>
    </location>
</feature>
<feature type="domain" description="DUF11" evidence="3">
    <location>
        <begin position="789"/>
        <end position="911"/>
    </location>
</feature>
<evidence type="ECO:0000313" key="5">
    <source>
        <dbReference type="Proteomes" id="UP000812961"/>
    </source>
</evidence>
<feature type="domain" description="DUF11" evidence="3">
    <location>
        <begin position="1444"/>
        <end position="1565"/>
    </location>
</feature>
<feature type="compositionally biased region" description="Low complexity" evidence="1">
    <location>
        <begin position="2068"/>
        <end position="2077"/>
    </location>
</feature>
<dbReference type="Pfam" id="PF01345">
    <property type="entry name" value="DUF11"/>
    <property type="match status" value="18"/>
</dbReference>
<keyword evidence="2" id="KW-0732">Signal</keyword>
<feature type="chain" id="PRO_5046544800" evidence="2">
    <location>
        <begin position="21"/>
        <end position="3080"/>
    </location>
</feature>
<feature type="domain" description="DUF11" evidence="3">
    <location>
        <begin position="2765"/>
        <end position="2882"/>
    </location>
</feature>
<feature type="region of interest" description="Disordered" evidence="1">
    <location>
        <begin position="1806"/>
        <end position="1831"/>
    </location>
</feature>
<feature type="region of interest" description="Disordered" evidence="1">
    <location>
        <begin position="1545"/>
        <end position="1571"/>
    </location>
</feature>
<name>A0ABS7GBL4_9BACT</name>
<feature type="compositionally biased region" description="Polar residues" evidence="1">
    <location>
        <begin position="1557"/>
        <end position="1568"/>
    </location>
</feature>
<feature type="domain" description="DUF11" evidence="3">
    <location>
        <begin position="920"/>
        <end position="1042"/>
    </location>
</feature>
<keyword evidence="5" id="KW-1185">Reference proteome</keyword>
<feature type="region of interest" description="Disordered" evidence="1">
    <location>
        <begin position="2202"/>
        <end position="2228"/>
    </location>
</feature>
<dbReference type="EMBL" id="JAICCF010000002">
    <property type="protein sequence ID" value="MBW8684515.1"/>
    <property type="molecule type" value="Genomic_DNA"/>
</dbReference>
<evidence type="ECO:0000256" key="1">
    <source>
        <dbReference type="SAM" id="MobiDB-lite"/>
    </source>
</evidence>
<reference evidence="4 5" key="1">
    <citation type="submission" date="2021-08" db="EMBL/GenBank/DDBJ databases">
        <title>The genome sequence of Chitinophaga sp. B61.</title>
        <authorList>
            <person name="Zhang X."/>
        </authorList>
    </citation>
    <scope>NUCLEOTIDE SEQUENCE [LARGE SCALE GENOMIC DNA]</scope>
    <source>
        <strain evidence="4 5">B61</strain>
    </source>
</reference>
<feature type="region of interest" description="Disordered" evidence="1">
    <location>
        <begin position="1676"/>
        <end position="1703"/>
    </location>
</feature>
<feature type="domain" description="DUF11" evidence="3">
    <location>
        <begin position="660"/>
        <end position="780"/>
    </location>
</feature>
<protein>
    <submittedName>
        <fullName evidence="4">DUF11 domain-containing protein</fullName>
    </submittedName>
</protein>
<evidence type="ECO:0000259" key="3">
    <source>
        <dbReference type="Pfam" id="PF01345"/>
    </source>
</evidence>
<dbReference type="InterPro" id="IPR001434">
    <property type="entry name" value="OmcB-like_DUF11"/>
</dbReference>
<feature type="compositionally biased region" description="Polar residues" evidence="1">
    <location>
        <begin position="2083"/>
        <end position="2093"/>
    </location>
</feature>
<feature type="domain" description="DUF11" evidence="3">
    <location>
        <begin position="2634"/>
        <end position="2756"/>
    </location>
</feature>
<feature type="compositionally biased region" description="Polar residues" evidence="1">
    <location>
        <begin position="2211"/>
        <end position="2224"/>
    </location>
</feature>
<feature type="region of interest" description="Disordered" evidence="1">
    <location>
        <begin position="2068"/>
        <end position="2093"/>
    </location>
</feature>
<feature type="region of interest" description="Disordered" evidence="1">
    <location>
        <begin position="1415"/>
        <end position="1441"/>
    </location>
</feature>